<evidence type="ECO:0000256" key="7">
    <source>
        <dbReference type="ARBA" id="ARBA00022692"/>
    </source>
</evidence>
<keyword evidence="3" id="KW-0723">Serine/threonine-protein kinase</keyword>
<evidence type="ECO:0000256" key="11">
    <source>
        <dbReference type="ARBA" id="ARBA00022777"/>
    </source>
</evidence>
<evidence type="ECO:0000259" key="21">
    <source>
        <dbReference type="PROSITE" id="PS50011"/>
    </source>
</evidence>
<comment type="subcellular location">
    <subcellularLocation>
        <location evidence="1">Membrane</location>
        <topology evidence="1">Single-pass type I membrane protein</topology>
    </subcellularLocation>
</comment>
<keyword evidence="12" id="KW-0067">ATP-binding</keyword>
<dbReference type="RefSeq" id="XP_022976685.1">
    <property type="nucleotide sequence ID" value="XM_023120917.1"/>
</dbReference>
<evidence type="ECO:0000256" key="1">
    <source>
        <dbReference type="ARBA" id="ARBA00004479"/>
    </source>
</evidence>
<organism evidence="22 23">
    <name type="scientific">Cucurbita maxima</name>
    <name type="common">Pumpkin</name>
    <name type="synonym">Winter squash</name>
    <dbReference type="NCBI Taxonomy" id="3661"/>
    <lineage>
        <taxon>Eukaryota</taxon>
        <taxon>Viridiplantae</taxon>
        <taxon>Streptophyta</taxon>
        <taxon>Embryophyta</taxon>
        <taxon>Tracheophyta</taxon>
        <taxon>Spermatophyta</taxon>
        <taxon>Magnoliopsida</taxon>
        <taxon>eudicotyledons</taxon>
        <taxon>Gunneridae</taxon>
        <taxon>Pentapetalae</taxon>
        <taxon>rosids</taxon>
        <taxon>fabids</taxon>
        <taxon>Cucurbitales</taxon>
        <taxon>Cucurbitaceae</taxon>
        <taxon>Cucurbiteae</taxon>
        <taxon>Cucurbita</taxon>
    </lineage>
</organism>
<evidence type="ECO:0000256" key="12">
    <source>
        <dbReference type="ARBA" id="ARBA00022840"/>
    </source>
</evidence>
<keyword evidence="10" id="KW-0547">Nucleotide-binding</keyword>
<evidence type="ECO:0000256" key="9">
    <source>
        <dbReference type="ARBA" id="ARBA00022737"/>
    </source>
</evidence>
<dbReference type="Pfam" id="PF07714">
    <property type="entry name" value="PK_Tyr_Ser-Thr"/>
    <property type="match status" value="1"/>
</dbReference>
<dbReference type="AlphaFoldDB" id="A0A6J1IK54"/>
<dbReference type="KEGG" id="cmax:111477006"/>
<evidence type="ECO:0000256" key="19">
    <source>
        <dbReference type="SAM" id="Phobius"/>
    </source>
</evidence>
<keyword evidence="15" id="KW-0675">Receptor</keyword>
<feature type="domain" description="Protein kinase" evidence="21">
    <location>
        <begin position="658"/>
        <end position="944"/>
    </location>
</feature>
<evidence type="ECO:0000256" key="15">
    <source>
        <dbReference type="ARBA" id="ARBA00023170"/>
    </source>
</evidence>
<dbReference type="Gene3D" id="3.30.200.20">
    <property type="entry name" value="Phosphorylase Kinase, domain 1"/>
    <property type="match status" value="1"/>
</dbReference>
<keyword evidence="14 19" id="KW-0472">Membrane</keyword>
<dbReference type="Pfam" id="PF13855">
    <property type="entry name" value="LRR_8"/>
    <property type="match status" value="1"/>
</dbReference>
<keyword evidence="8 20" id="KW-0732">Signal</keyword>
<name>A0A6J1IK54_CUCMA</name>
<dbReference type="FunFam" id="3.80.10.10:FF:001022">
    <property type="entry name" value="Probable LRR receptor-like serine/threonine-protein kinase At1g53420"/>
    <property type="match status" value="1"/>
</dbReference>
<keyword evidence="7 19" id="KW-0812">Transmembrane</keyword>
<dbReference type="Pfam" id="PF11721">
    <property type="entry name" value="Malectin"/>
    <property type="match status" value="1"/>
</dbReference>
<protein>
    <recommendedName>
        <fullName evidence="2">non-specific serine/threonine protein kinase</fullName>
        <ecNumber evidence="2">2.7.11.1</ecNumber>
    </recommendedName>
</protein>
<proteinExistence type="predicted"/>
<evidence type="ECO:0000313" key="23">
    <source>
        <dbReference type="RefSeq" id="XP_022976685.1"/>
    </source>
</evidence>
<dbReference type="InterPro" id="IPR051824">
    <property type="entry name" value="LRR_Rcpt-Like_S/T_Kinase"/>
</dbReference>
<evidence type="ECO:0000256" key="17">
    <source>
        <dbReference type="ARBA" id="ARBA00047899"/>
    </source>
</evidence>
<dbReference type="Gene3D" id="1.10.510.10">
    <property type="entry name" value="Transferase(Phosphotransferase) domain 1"/>
    <property type="match status" value="1"/>
</dbReference>
<dbReference type="EC" id="2.7.11.1" evidence="2"/>
<dbReference type="FunFam" id="1.10.510.10:FF:000044">
    <property type="entry name" value="Putative LRR receptor-like serine/threonine-protein kinase"/>
    <property type="match status" value="1"/>
</dbReference>
<dbReference type="CDD" id="cd14066">
    <property type="entry name" value="STKc_IRAK"/>
    <property type="match status" value="1"/>
</dbReference>
<comment type="catalytic activity">
    <reaction evidence="18">
        <text>L-seryl-[protein] + ATP = O-phospho-L-seryl-[protein] + ADP + H(+)</text>
        <dbReference type="Rhea" id="RHEA:17989"/>
        <dbReference type="Rhea" id="RHEA-COMP:9863"/>
        <dbReference type="Rhea" id="RHEA-COMP:11604"/>
        <dbReference type="ChEBI" id="CHEBI:15378"/>
        <dbReference type="ChEBI" id="CHEBI:29999"/>
        <dbReference type="ChEBI" id="CHEBI:30616"/>
        <dbReference type="ChEBI" id="CHEBI:83421"/>
        <dbReference type="ChEBI" id="CHEBI:456216"/>
        <dbReference type="EC" id="2.7.11.1"/>
    </reaction>
</comment>
<evidence type="ECO:0000256" key="4">
    <source>
        <dbReference type="ARBA" id="ARBA00022553"/>
    </source>
</evidence>
<evidence type="ECO:0000256" key="3">
    <source>
        <dbReference type="ARBA" id="ARBA00022527"/>
    </source>
</evidence>
<dbReference type="GO" id="GO:0005524">
    <property type="term" value="F:ATP binding"/>
    <property type="evidence" value="ECO:0007669"/>
    <property type="project" value="UniProtKB-KW"/>
</dbReference>
<dbReference type="PANTHER" id="PTHR48006">
    <property type="entry name" value="LEUCINE-RICH REPEAT-CONTAINING PROTEIN DDB_G0281931-RELATED"/>
    <property type="match status" value="1"/>
</dbReference>
<dbReference type="FunFam" id="2.60.120.430:FF:000004">
    <property type="entry name" value="Putative leucine-rich repeat receptor-like serine/threonine-protein kinase"/>
    <property type="match status" value="1"/>
</dbReference>
<evidence type="ECO:0000256" key="14">
    <source>
        <dbReference type="ARBA" id="ARBA00023136"/>
    </source>
</evidence>
<comment type="catalytic activity">
    <reaction evidence="17">
        <text>L-threonyl-[protein] + ATP = O-phospho-L-threonyl-[protein] + ADP + H(+)</text>
        <dbReference type="Rhea" id="RHEA:46608"/>
        <dbReference type="Rhea" id="RHEA-COMP:11060"/>
        <dbReference type="Rhea" id="RHEA-COMP:11605"/>
        <dbReference type="ChEBI" id="CHEBI:15378"/>
        <dbReference type="ChEBI" id="CHEBI:30013"/>
        <dbReference type="ChEBI" id="CHEBI:30616"/>
        <dbReference type="ChEBI" id="CHEBI:61977"/>
        <dbReference type="ChEBI" id="CHEBI:456216"/>
        <dbReference type="EC" id="2.7.11.1"/>
    </reaction>
</comment>
<evidence type="ECO:0000256" key="8">
    <source>
        <dbReference type="ARBA" id="ARBA00022729"/>
    </source>
</evidence>
<dbReference type="InterPro" id="IPR011009">
    <property type="entry name" value="Kinase-like_dom_sf"/>
</dbReference>
<dbReference type="InterPro" id="IPR008271">
    <property type="entry name" value="Ser/Thr_kinase_AS"/>
</dbReference>
<dbReference type="SUPFAM" id="SSF52058">
    <property type="entry name" value="L domain-like"/>
    <property type="match status" value="1"/>
</dbReference>
<dbReference type="PROSITE" id="PS50011">
    <property type="entry name" value="PROTEIN_KINASE_DOM"/>
    <property type="match status" value="1"/>
</dbReference>
<dbReference type="SMART" id="SM00220">
    <property type="entry name" value="S_TKc"/>
    <property type="match status" value="1"/>
</dbReference>
<keyword evidence="9" id="KW-0677">Repeat</keyword>
<dbReference type="GeneID" id="111477006"/>
<reference evidence="23" key="1">
    <citation type="submission" date="2025-08" db="UniProtKB">
        <authorList>
            <consortium name="RefSeq"/>
        </authorList>
    </citation>
    <scope>IDENTIFICATION</scope>
    <source>
        <tissue evidence="23">Young leaves</tissue>
    </source>
</reference>
<feature type="signal peptide" evidence="20">
    <location>
        <begin position="1"/>
        <end position="18"/>
    </location>
</feature>
<dbReference type="GO" id="GO:0004674">
    <property type="term" value="F:protein serine/threonine kinase activity"/>
    <property type="evidence" value="ECO:0007669"/>
    <property type="project" value="UniProtKB-KW"/>
</dbReference>
<dbReference type="InterPro" id="IPR021720">
    <property type="entry name" value="Malectin_dom"/>
</dbReference>
<evidence type="ECO:0000256" key="18">
    <source>
        <dbReference type="ARBA" id="ARBA00048679"/>
    </source>
</evidence>
<accession>A0A6J1IK54</accession>
<keyword evidence="4" id="KW-0597">Phosphoprotein</keyword>
<dbReference type="Gene3D" id="2.60.120.430">
    <property type="entry name" value="Galactose-binding lectin"/>
    <property type="match status" value="1"/>
</dbReference>
<evidence type="ECO:0000256" key="13">
    <source>
        <dbReference type="ARBA" id="ARBA00022989"/>
    </source>
</evidence>
<dbReference type="InterPro" id="IPR000719">
    <property type="entry name" value="Prot_kinase_dom"/>
</dbReference>
<dbReference type="Gene3D" id="3.80.10.10">
    <property type="entry name" value="Ribonuclease Inhibitor"/>
    <property type="match status" value="2"/>
</dbReference>
<dbReference type="InterPro" id="IPR001611">
    <property type="entry name" value="Leu-rich_rpt"/>
</dbReference>
<keyword evidence="11" id="KW-0418">Kinase</keyword>
<feature type="chain" id="PRO_5026726539" description="non-specific serine/threonine protein kinase" evidence="20">
    <location>
        <begin position="19"/>
        <end position="1015"/>
    </location>
</feature>
<dbReference type="FunFam" id="3.30.200.20:FF:000217">
    <property type="entry name" value="probable LRR receptor-like serine/threonine-protein kinase At1g53430"/>
    <property type="match status" value="1"/>
</dbReference>
<evidence type="ECO:0000313" key="22">
    <source>
        <dbReference type="Proteomes" id="UP000504608"/>
    </source>
</evidence>
<dbReference type="GO" id="GO:0016020">
    <property type="term" value="C:membrane"/>
    <property type="evidence" value="ECO:0007669"/>
    <property type="project" value="UniProtKB-SubCell"/>
</dbReference>
<keyword evidence="6" id="KW-0808">Transferase</keyword>
<gene>
    <name evidence="23" type="primary">LOC111477006</name>
</gene>
<evidence type="ECO:0000256" key="20">
    <source>
        <dbReference type="SAM" id="SignalP"/>
    </source>
</evidence>
<keyword evidence="13 19" id="KW-1133">Transmembrane helix</keyword>
<dbReference type="InterPro" id="IPR001245">
    <property type="entry name" value="Ser-Thr/Tyr_kinase_cat_dom"/>
</dbReference>
<dbReference type="PROSITE" id="PS00108">
    <property type="entry name" value="PROTEIN_KINASE_ST"/>
    <property type="match status" value="1"/>
</dbReference>
<keyword evidence="5" id="KW-0433">Leucine-rich repeat</keyword>
<feature type="transmembrane region" description="Helical" evidence="19">
    <location>
        <begin position="596"/>
        <end position="619"/>
    </location>
</feature>
<dbReference type="InterPro" id="IPR032675">
    <property type="entry name" value="LRR_dom_sf"/>
</dbReference>
<dbReference type="PANTHER" id="PTHR48006:SF81">
    <property type="entry name" value="PROTEIN KINASE DOMAIN-CONTAINING PROTEIN"/>
    <property type="match status" value="1"/>
</dbReference>
<evidence type="ECO:0000256" key="5">
    <source>
        <dbReference type="ARBA" id="ARBA00022614"/>
    </source>
</evidence>
<dbReference type="SUPFAM" id="SSF56112">
    <property type="entry name" value="Protein kinase-like (PK-like)"/>
    <property type="match status" value="1"/>
</dbReference>
<evidence type="ECO:0000256" key="2">
    <source>
        <dbReference type="ARBA" id="ARBA00012513"/>
    </source>
</evidence>
<keyword evidence="16" id="KW-0325">Glycoprotein</keyword>
<dbReference type="Pfam" id="PF00560">
    <property type="entry name" value="LRR_1"/>
    <property type="match status" value="1"/>
</dbReference>
<sequence>MFALRFLAVFLLFSLASAAARLPDDEVEALREIGKTLGKTDWNFSADPCGGLSSGWVSASFETGYYNNVTCNCTFHNHTVCHVTGIRLRAQSLPGTLPPAIARLPFLQELDLSRNYLSGPIPPEWGSTKLANISLLGNRLSGPIPKELGNISTLLELVIEVNNFSGSLPPELGNLTNLSRLLLTSNNFSGELPSTLGSITTMTDFRVSDNHFTGSIPKYIENWPKLIKLAIQASGLSGPIPSGIGRLTRLNDVRISDLNGDPSPLPPINTLTNLKTLILRSCNINGTLPESFDGLQNVQTIDLSFNKITGPIPAGFEALKKVDRIYLAGNLLNGAVPSWMLEEGENIDLSYNKFTHTNFQDIGCEVRSINLFASSSEDNNSGTVSCLAGTCAKTWYSLYINCGGKEDLVNRTIKYDADTNTGKSSLFFQGGENWGFSNTGSFMDDDCSTDDYITLSPPSLPMPNLELYKSARISPISLTYYAYCMSNGNYTVSLHFAEIEFSDDKTYKSLGRRLFDIYIQGKLEVKDFNIADAAGGVGKPFVQKFTVSVTNGSIEIRLFWAGKGTNSVPMRGIYGPLISAISVDPDFEPPSIDGNVISASTLNGIMAAVVFIIILVFGVSRWRGSQIKKSTLEQELKDIDLGTSSFSLRQIKAATNNFDAADKIGEGGFGPVYKGVLADGSVIAVKQLSSKSKQGNREFLNEIGMISALQHPHLVKLYGCCIEGDQLLLIYEYLENNSLARALFGPEEYQLNLDWPTRQKICIGIAKGLAYLHDESRLKIVHRDIKATNVLLDKNLNPKISDFGLARLDEEGNTHISTRVAGTYGYMAPEYAMRGYLTDKADVYSFGVVALEIVGGRSNTSFGFKDDCLYLLDHAYILKEGGNLLELVDPRLGSEFNESEAMTMINIAIQCTNINAADRPSMSLVVSMLEGKVAMEEVVSDPTISNQDVNAVLSKLYRKKGQTTSESEIQSMMTCESETQSMLMDGPWTDSSNTDSDYHNIILDSKCLDDTDDRN</sequence>
<evidence type="ECO:0000256" key="6">
    <source>
        <dbReference type="ARBA" id="ARBA00022679"/>
    </source>
</evidence>
<dbReference type="Proteomes" id="UP000504608">
    <property type="component" value="Unplaced"/>
</dbReference>
<evidence type="ECO:0000256" key="10">
    <source>
        <dbReference type="ARBA" id="ARBA00022741"/>
    </source>
</evidence>
<evidence type="ECO:0000256" key="16">
    <source>
        <dbReference type="ARBA" id="ARBA00023180"/>
    </source>
</evidence>
<keyword evidence="22" id="KW-1185">Reference proteome</keyword>